<evidence type="ECO:0000313" key="1">
    <source>
        <dbReference type="EMBL" id="KAF9652890.1"/>
    </source>
</evidence>
<reference evidence="1" key="1">
    <citation type="submission" date="2019-10" db="EMBL/GenBank/DDBJ databases">
        <authorList>
            <consortium name="DOE Joint Genome Institute"/>
            <person name="Kuo A."/>
            <person name="Miyauchi S."/>
            <person name="Kiss E."/>
            <person name="Drula E."/>
            <person name="Kohler A."/>
            <person name="Sanchez-Garcia M."/>
            <person name="Andreopoulos B."/>
            <person name="Barry K.W."/>
            <person name="Bonito G."/>
            <person name="Buee M."/>
            <person name="Carver A."/>
            <person name="Chen C."/>
            <person name="Cichocki N."/>
            <person name="Clum A."/>
            <person name="Culley D."/>
            <person name="Crous P.W."/>
            <person name="Fauchery L."/>
            <person name="Girlanda M."/>
            <person name="Hayes R."/>
            <person name="Keri Z."/>
            <person name="Labutti K."/>
            <person name="Lipzen A."/>
            <person name="Lombard V."/>
            <person name="Magnuson J."/>
            <person name="Maillard F."/>
            <person name="Morin E."/>
            <person name="Murat C."/>
            <person name="Nolan M."/>
            <person name="Ohm R."/>
            <person name="Pangilinan J."/>
            <person name="Pereira M."/>
            <person name="Perotto S."/>
            <person name="Peter M."/>
            <person name="Riley R."/>
            <person name="Sitrit Y."/>
            <person name="Stielow B."/>
            <person name="Szollosi G."/>
            <person name="Zifcakova L."/>
            <person name="Stursova M."/>
            <person name="Spatafora J.W."/>
            <person name="Tedersoo L."/>
            <person name="Vaario L.-M."/>
            <person name="Yamada A."/>
            <person name="Yan M."/>
            <person name="Wang P."/>
            <person name="Xu J."/>
            <person name="Bruns T."/>
            <person name="Baldrian P."/>
            <person name="Vilgalys R."/>
            <person name="Henrissat B."/>
            <person name="Grigoriev I.V."/>
            <person name="Hibbett D."/>
            <person name="Nagy L.G."/>
            <person name="Martin F.M."/>
        </authorList>
    </citation>
    <scope>NUCLEOTIDE SEQUENCE</scope>
    <source>
        <strain evidence="1">P2</strain>
    </source>
</reference>
<reference evidence="1" key="2">
    <citation type="journal article" date="2020" name="Nat. Commun.">
        <title>Large-scale genome sequencing of mycorrhizal fungi provides insights into the early evolution of symbiotic traits.</title>
        <authorList>
            <person name="Miyauchi S."/>
            <person name="Kiss E."/>
            <person name="Kuo A."/>
            <person name="Drula E."/>
            <person name="Kohler A."/>
            <person name="Sanchez-Garcia M."/>
            <person name="Morin E."/>
            <person name="Andreopoulos B."/>
            <person name="Barry K.W."/>
            <person name="Bonito G."/>
            <person name="Buee M."/>
            <person name="Carver A."/>
            <person name="Chen C."/>
            <person name="Cichocki N."/>
            <person name="Clum A."/>
            <person name="Culley D."/>
            <person name="Crous P.W."/>
            <person name="Fauchery L."/>
            <person name="Girlanda M."/>
            <person name="Hayes R.D."/>
            <person name="Keri Z."/>
            <person name="LaButti K."/>
            <person name="Lipzen A."/>
            <person name="Lombard V."/>
            <person name="Magnuson J."/>
            <person name="Maillard F."/>
            <person name="Murat C."/>
            <person name="Nolan M."/>
            <person name="Ohm R.A."/>
            <person name="Pangilinan J."/>
            <person name="Pereira M.F."/>
            <person name="Perotto S."/>
            <person name="Peter M."/>
            <person name="Pfister S."/>
            <person name="Riley R."/>
            <person name="Sitrit Y."/>
            <person name="Stielow J.B."/>
            <person name="Szollosi G."/>
            <person name="Zifcakova L."/>
            <person name="Stursova M."/>
            <person name="Spatafora J.W."/>
            <person name="Tedersoo L."/>
            <person name="Vaario L.M."/>
            <person name="Yamada A."/>
            <person name="Yan M."/>
            <person name="Wang P."/>
            <person name="Xu J."/>
            <person name="Bruns T."/>
            <person name="Baldrian P."/>
            <person name="Vilgalys R."/>
            <person name="Dunand C."/>
            <person name="Henrissat B."/>
            <person name="Grigoriev I.V."/>
            <person name="Hibbett D."/>
            <person name="Nagy L.G."/>
            <person name="Martin F.M."/>
        </authorList>
    </citation>
    <scope>NUCLEOTIDE SEQUENCE</scope>
    <source>
        <strain evidence="1">P2</strain>
    </source>
</reference>
<protein>
    <submittedName>
        <fullName evidence="1">Uncharacterized protein</fullName>
    </submittedName>
</protein>
<proteinExistence type="predicted"/>
<dbReference type="EMBL" id="MU117966">
    <property type="protein sequence ID" value="KAF9652890.1"/>
    <property type="molecule type" value="Genomic_DNA"/>
</dbReference>
<sequence length="249" mass="27447">MATPTTASTSTQPVPPSKPLVATGDWTKNLVHLAKTAELKKHALTLQLHTAHILSAHESLEQKNKAIQDLREQKNKLESERNKLLNALREVNEDRDKADIMEATLTRECSDLRLKIQTITDGEYAIAKRDVDQLRAELGQPPLPNLQETLEERKREFMHQQITNNSGSNNNNNNPAVAKLNTNKRPHSAINGTTPAGPTSVTESTTATGEPETAPPPQPGKRPRGRPKGSKTKKKNTDAPPKEGEPIMH</sequence>
<organism evidence="1 2">
    <name type="scientific">Thelephora ganbajun</name>
    <name type="common">Ganba fungus</name>
    <dbReference type="NCBI Taxonomy" id="370292"/>
    <lineage>
        <taxon>Eukaryota</taxon>
        <taxon>Fungi</taxon>
        <taxon>Dikarya</taxon>
        <taxon>Basidiomycota</taxon>
        <taxon>Agaricomycotina</taxon>
        <taxon>Agaricomycetes</taxon>
        <taxon>Thelephorales</taxon>
        <taxon>Thelephoraceae</taxon>
        <taxon>Thelephora</taxon>
    </lineage>
</organism>
<keyword evidence="2" id="KW-1185">Reference proteome</keyword>
<name>A0ACB6ZU31_THEGA</name>
<accession>A0ACB6ZU31</accession>
<comment type="caution">
    <text evidence="1">The sequence shown here is derived from an EMBL/GenBank/DDBJ whole genome shotgun (WGS) entry which is preliminary data.</text>
</comment>
<gene>
    <name evidence="1" type="ORF">BDM02DRAFT_3108526</name>
</gene>
<dbReference type="Proteomes" id="UP000886501">
    <property type="component" value="Unassembled WGS sequence"/>
</dbReference>
<evidence type="ECO:0000313" key="2">
    <source>
        <dbReference type="Proteomes" id="UP000886501"/>
    </source>
</evidence>